<sequence length="852" mass="97277">MELTGARFKVFIDDNDLEKGKNIDDELIEAINHSRISIPIISKDYASSESCLMELVNMLKRKDDKNHIVIPIFYFVDPSDVGQDHMNIIKRIIRDVRQKLKKENLIEPKRLVVVDRHVQSIMEMLKVDYHDGRAVTIDETLTKVLVISGITGVGKTVLAKYVYNKLCHLYDYCSFCGQIQAETEHGKIVSVQNKLISDLLKGNALKFDCSDKAMIHIQHGFRNMKVLLLLDDVKDQEQLSALVGELDWLGPGSRVIVTSQRADVLRNVNGVESFVLEPMERDEALKLFCRYAFGTDSPSEKFKELSKKIVDATGRLPFLLKLVGSSLSLVKREREWNETLESLQAVKGGLNERVQAALKKSYTNLNEKQQQIFLDIACFFTGKDMRIPYYMWNDYNFCPSESIRALDAWSFVKIGEDKEICMHEILKKFGREIVENENRDEPWKRSRLCDHEEALHVLTEGKGTGQVKALGLEFGDGSVGHSSFEYDQFKNLQNLTFLKLDRAGIRGNFEKCFSMLRWLDWQGAPRTFDDQLQILNLQKLVILDLSGSQVDKDWRGWDLLEKARKLKVLKLTDCFQLIDTPKFPHSMELERLILEGCSKLAVVNPSSGYLDKLVSLNLRQCRRLDKLPNLGPMKHLKELVIDGTTISQIHFQGGSIKMLKTLSARNCKKLNEISDSFRYLKSLKHLALDSTAIKTCWDSIGSLEKLKTLSLKDCRGLTHLPNEIGKLKSLKFLDLSGTTIHDLPLIEEWKAMKVLRVRGTFIEKFPEAILKLNKLEEIDFSSCGSLTGEIPNDIWRMSSLAILKLSDTRISGLPPSISCLSRLRELHILRCYHLPSLPELPSLVKVFRDSDI</sequence>
<dbReference type="Proteomes" id="UP000030711">
    <property type="component" value="Chromosome 5"/>
</dbReference>
<gene>
    <name evidence="1" type="ORF">EUGRSUZ_E04206</name>
</gene>
<protein>
    <submittedName>
        <fullName evidence="1">Uncharacterized protein</fullName>
    </submittedName>
</protein>
<accession>A0ACC3L1F5</accession>
<name>A0ACC3L1F5_EUCGR</name>
<evidence type="ECO:0000313" key="1">
    <source>
        <dbReference type="EMBL" id="KAK3432314.1"/>
    </source>
</evidence>
<proteinExistence type="predicted"/>
<reference evidence="1 2" key="1">
    <citation type="journal article" date="2014" name="Nature">
        <title>The genome of Eucalyptus grandis.</title>
        <authorList>
            <person name="Myburg A.A."/>
            <person name="Grattapaglia D."/>
            <person name="Tuskan G.A."/>
            <person name="Hellsten U."/>
            <person name="Hayes R.D."/>
            <person name="Grimwood J."/>
            <person name="Jenkins J."/>
            <person name="Lindquist E."/>
            <person name="Tice H."/>
            <person name="Bauer D."/>
            <person name="Goodstein D.M."/>
            <person name="Dubchak I."/>
            <person name="Poliakov A."/>
            <person name="Mizrachi E."/>
            <person name="Kullan A.R."/>
            <person name="Hussey S.G."/>
            <person name="Pinard D."/>
            <person name="van der Merwe K."/>
            <person name="Singh P."/>
            <person name="van Jaarsveld I."/>
            <person name="Silva-Junior O.B."/>
            <person name="Togawa R.C."/>
            <person name="Pappas M.R."/>
            <person name="Faria D.A."/>
            <person name="Sansaloni C.P."/>
            <person name="Petroli C.D."/>
            <person name="Yang X."/>
            <person name="Ranjan P."/>
            <person name="Tschaplinski T.J."/>
            <person name="Ye C.Y."/>
            <person name="Li T."/>
            <person name="Sterck L."/>
            <person name="Vanneste K."/>
            <person name="Murat F."/>
            <person name="Soler M."/>
            <person name="Clemente H.S."/>
            <person name="Saidi N."/>
            <person name="Cassan-Wang H."/>
            <person name="Dunand C."/>
            <person name="Hefer C.A."/>
            <person name="Bornberg-Bauer E."/>
            <person name="Kersting A.R."/>
            <person name="Vining K."/>
            <person name="Amarasinghe V."/>
            <person name="Ranik M."/>
            <person name="Naithani S."/>
            <person name="Elser J."/>
            <person name="Boyd A.E."/>
            <person name="Liston A."/>
            <person name="Spatafora J.W."/>
            <person name="Dharmwardhana P."/>
            <person name="Raja R."/>
            <person name="Sullivan C."/>
            <person name="Romanel E."/>
            <person name="Alves-Ferreira M."/>
            <person name="Kulheim C."/>
            <person name="Foley W."/>
            <person name="Carocha V."/>
            <person name="Paiva J."/>
            <person name="Kudrna D."/>
            <person name="Brommonschenkel S.H."/>
            <person name="Pasquali G."/>
            <person name="Byrne M."/>
            <person name="Rigault P."/>
            <person name="Tibbits J."/>
            <person name="Spokevicius A."/>
            <person name="Jones R.C."/>
            <person name="Steane D.A."/>
            <person name="Vaillancourt R.E."/>
            <person name="Potts B.M."/>
            <person name="Joubert F."/>
            <person name="Barry K."/>
            <person name="Pappas G.J."/>
            <person name="Strauss S.H."/>
            <person name="Jaiswal P."/>
            <person name="Grima-Pettenati J."/>
            <person name="Salse J."/>
            <person name="Van de Peer Y."/>
            <person name="Rokhsar D.S."/>
            <person name="Schmutz J."/>
        </authorList>
    </citation>
    <scope>NUCLEOTIDE SEQUENCE [LARGE SCALE GENOMIC DNA]</scope>
    <source>
        <strain evidence="2">cv. BRASUZ1</strain>
        <tissue evidence="1">Leaf extractions</tissue>
    </source>
</reference>
<keyword evidence="2" id="KW-1185">Reference proteome</keyword>
<organism evidence="1 2">
    <name type="scientific">Eucalyptus grandis</name>
    <name type="common">Flooded gum</name>
    <dbReference type="NCBI Taxonomy" id="71139"/>
    <lineage>
        <taxon>Eukaryota</taxon>
        <taxon>Viridiplantae</taxon>
        <taxon>Streptophyta</taxon>
        <taxon>Embryophyta</taxon>
        <taxon>Tracheophyta</taxon>
        <taxon>Spermatophyta</taxon>
        <taxon>Magnoliopsida</taxon>
        <taxon>eudicotyledons</taxon>
        <taxon>Gunneridae</taxon>
        <taxon>Pentapetalae</taxon>
        <taxon>rosids</taxon>
        <taxon>malvids</taxon>
        <taxon>Myrtales</taxon>
        <taxon>Myrtaceae</taxon>
        <taxon>Myrtoideae</taxon>
        <taxon>Eucalypteae</taxon>
        <taxon>Eucalyptus</taxon>
    </lineage>
</organism>
<comment type="caution">
    <text evidence="1">The sequence shown here is derived from an EMBL/GenBank/DDBJ whole genome shotgun (WGS) entry which is preliminary data.</text>
</comment>
<evidence type="ECO:0000313" key="2">
    <source>
        <dbReference type="Proteomes" id="UP000030711"/>
    </source>
</evidence>
<dbReference type="EMBL" id="CM064439">
    <property type="protein sequence ID" value="KAK3432314.1"/>
    <property type="molecule type" value="Genomic_DNA"/>
</dbReference>